<dbReference type="AlphaFoldDB" id="A0A6A6IMK8"/>
<keyword evidence="3" id="KW-1185">Reference proteome</keyword>
<name>A0A6A6IMK8_9PLEO</name>
<evidence type="ECO:0000313" key="3">
    <source>
        <dbReference type="Proteomes" id="UP000800094"/>
    </source>
</evidence>
<reference evidence="2" key="1">
    <citation type="journal article" date="2020" name="Stud. Mycol.">
        <title>101 Dothideomycetes genomes: a test case for predicting lifestyles and emergence of pathogens.</title>
        <authorList>
            <person name="Haridas S."/>
            <person name="Albert R."/>
            <person name="Binder M."/>
            <person name="Bloem J."/>
            <person name="Labutti K."/>
            <person name="Salamov A."/>
            <person name="Andreopoulos B."/>
            <person name="Baker S."/>
            <person name="Barry K."/>
            <person name="Bills G."/>
            <person name="Bluhm B."/>
            <person name="Cannon C."/>
            <person name="Castanera R."/>
            <person name="Culley D."/>
            <person name="Daum C."/>
            <person name="Ezra D."/>
            <person name="Gonzalez J."/>
            <person name="Henrissat B."/>
            <person name="Kuo A."/>
            <person name="Liang C."/>
            <person name="Lipzen A."/>
            <person name="Lutzoni F."/>
            <person name="Magnuson J."/>
            <person name="Mondo S."/>
            <person name="Nolan M."/>
            <person name="Ohm R."/>
            <person name="Pangilinan J."/>
            <person name="Park H.-J."/>
            <person name="Ramirez L."/>
            <person name="Alfaro M."/>
            <person name="Sun H."/>
            <person name="Tritt A."/>
            <person name="Yoshinaga Y."/>
            <person name="Zwiers L.-H."/>
            <person name="Turgeon B."/>
            <person name="Goodwin S."/>
            <person name="Spatafora J."/>
            <person name="Crous P."/>
            <person name="Grigoriev I."/>
        </authorList>
    </citation>
    <scope>NUCLEOTIDE SEQUENCE</scope>
    <source>
        <strain evidence="2">CBS 122368</strain>
    </source>
</reference>
<feature type="compositionally biased region" description="Low complexity" evidence="1">
    <location>
        <begin position="1"/>
        <end position="14"/>
    </location>
</feature>
<dbReference type="EMBL" id="ML987192">
    <property type="protein sequence ID" value="KAF2251794.1"/>
    <property type="molecule type" value="Genomic_DNA"/>
</dbReference>
<protein>
    <recommendedName>
        <fullName evidence="4">PPPDE domain-containing protein</fullName>
    </recommendedName>
</protein>
<accession>A0A6A6IMK8</accession>
<proteinExistence type="predicted"/>
<dbReference type="GeneID" id="54586264"/>
<dbReference type="Proteomes" id="UP000800094">
    <property type="component" value="Unassembled WGS sequence"/>
</dbReference>
<feature type="region of interest" description="Disordered" evidence="1">
    <location>
        <begin position="1"/>
        <end position="25"/>
    </location>
</feature>
<sequence length="204" mass="23435">MSPNWFWSSSSSRSPPTPHAFIGETNGQRSLRPVFIFARRLSGSGGSIMSKLFNRTPIPKWFEEMTQIPSAFWSGHWGVVVGPYLYEMKPIKSNRGDVLQFFRGSFEQDTLWFPDIGYTGVFYTDLTDEEINTNALYAHDDMRAESVRYDLTRHNCQHFVLALLDRLQRHSQMQKAAIAQFAAQMQPLPPFQQPMATLQQPIVL</sequence>
<organism evidence="2 3">
    <name type="scientific">Trematosphaeria pertusa</name>
    <dbReference type="NCBI Taxonomy" id="390896"/>
    <lineage>
        <taxon>Eukaryota</taxon>
        <taxon>Fungi</taxon>
        <taxon>Dikarya</taxon>
        <taxon>Ascomycota</taxon>
        <taxon>Pezizomycotina</taxon>
        <taxon>Dothideomycetes</taxon>
        <taxon>Pleosporomycetidae</taxon>
        <taxon>Pleosporales</taxon>
        <taxon>Massarineae</taxon>
        <taxon>Trematosphaeriaceae</taxon>
        <taxon>Trematosphaeria</taxon>
    </lineage>
</organism>
<evidence type="ECO:0000256" key="1">
    <source>
        <dbReference type="SAM" id="MobiDB-lite"/>
    </source>
</evidence>
<dbReference type="RefSeq" id="XP_033686798.1">
    <property type="nucleotide sequence ID" value="XM_033832934.1"/>
</dbReference>
<gene>
    <name evidence="2" type="ORF">BU26DRAFT_561599</name>
</gene>
<evidence type="ECO:0008006" key="4">
    <source>
        <dbReference type="Google" id="ProtNLM"/>
    </source>
</evidence>
<evidence type="ECO:0000313" key="2">
    <source>
        <dbReference type="EMBL" id="KAF2251794.1"/>
    </source>
</evidence>